<reference evidence="2" key="1">
    <citation type="journal article" date="2023" name="Front. Plant Sci.">
        <title>Chromosomal-level genome assembly of Melastoma candidum provides insights into trichome evolution.</title>
        <authorList>
            <person name="Zhong Y."/>
            <person name="Wu W."/>
            <person name="Sun C."/>
            <person name="Zou P."/>
            <person name="Liu Y."/>
            <person name="Dai S."/>
            <person name="Zhou R."/>
        </authorList>
    </citation>
    <scope>NUCLEOTIDE SEQUENCE [LARGE SCALE GENOMIC DNA]</scope>
</reference>
<proteinExistence type="predicted"/>
<protein>
    <submittedName>
        <fullName evidence="1">Uncharacterized protein</fullName>
    </submittedName>
</protein>
<comment type="caution">
    <text evidence="1">The sequence shown here is derived from an EMBL/GenBank/DDBJ whole genome shotgun (WGS) entry which is preliminary data.</text>
</comment>
<keyword evidence="2" id="KW-1185">Reference proteome</keyword>
<evidence type="ECO:0000313" key="1">
    <source>
        <dbReference type="EMBL" id="KAI4343018.1"/>
    </source>
</evidence>
<gene>
    <name evidence="1" type="ORF">MLD38_027568</name>
</gene>
<accession>A0ACB9P1Z0</accession>
<sequence>MALIDTSPKYSIHRGIERAFARPPLDKLSHKDHEAWMRTYGRVYKDEEEKQRRSRIFNDNVKFIEEFNHRNDVTYELAVNKFADLTKEEFLATYANLKVEARPSPSSNANRFRYENFTDIPETMDWRSKGAVTPIRDQGRCGSCWAFSAVAAIEGITKIKTGKLTPLSVKQLVDCDHGNKGCDGGLESPAFKYVKDNGGLMAEDSYPYNEEDGTCDLRGTPVAKITGYEYVTKNDEKALLKAVANQPVSIAVDGTLLQLYRRRVFNGPCHTDLNHAITAVGYGTEGRKKYWLMKNSWGEDWGEDGYLRIARDVEAGTGLCGLAMDASYPVA</sequence>
<evidence type="ECO:0000313" key="2">
    <source>
        <dbReference type="Proteomes" id="UP001057402"/>
    </source>
</evidence>
<organism evidence="1 2">
    <name type="scientific">Melastoma candidum</name>
    <dbReference type="NCBI Taxonomy" id="119954"/>
    <lineage>
        <taxon>Eukaryota</taxon>
        <taxon>Viridiplantae</taxon>
        <taxon>Streptophyta</taxon>
        <taxon>Embryophyta</taxon>
        <taxon>Tracheophyta</taxon>
        <taxon>Spermatophyta</taxon>
        <taxon>Magnoliopsida</taxon>
        <taxon>eudicotyledons</taxon>
        <taxon>Gunneridae</taxon>
        <taxon>Pentapetalae</taxon>
        <taxon>rosids</taxon>
        <taxon>malvids</taxon>
        <taxon>Myrtales</taxon>
        <taxon>Melastomataceae</taxon>
        <taxon>Melastomatoideae</taxon>
        <taxon>Melastomateae</taxon>
        <taxon>Melastoma</taxon>
    </lineage>
</organism>
<dbReference type="EMBL" id="CM042886">
    <property type="protein sequence ID" value="KAI4343018.1"/>
    <property type="molecule type" value="Genomic_DNA"/>
</dbReference>
<dbReference type="Proteomes" id="UP001057402">
    <property type="component" value="Chromosome 7"/>
</dbReference>
<name>A0ACB9P1Z0_9MYRT</name>